<name>A0A644Z6F0_9ZZZZ</name>
<gene>
    <name evidence="2" type="ORF">SDC9_82988</name>
</gene>
<evidence type="ECO:0000256" key="1">
    <source>
        <dbReference type="SAM" id="MobiDB-lite"/>
    </source>
</evidence>
<organism evidence="2">
    <name type="scientific">bioreactor metagenome</name>
    <dbReference type="NCBI Taxonomy" id="1076179"/>
    <lineage>
        <taxon>unclassified sequences</taxon>
        <taxon>metagenomes</taxon>
        <taxon>ecological metagenomes</taxon>
    </lineage>
</organism>
<comment type="caution">
    <text evidence="2">The sequence shown here is derived from an EMBL/GenBank/DDBJ whole genome shotgun (WGS) entry which is preliminary data.</text>
</comment>
<proteinExistence type="predicted"/>
<reference evidence="2" key="1">
    <citation type="submission" date="2019-08" db="EMBL/GenBank/DDBJ databases">
        <authorList>
            <person name="Kucharzyk K."/>
            <person name="Murdoch R.W."/>
            <person name="Higgins S."/>
            <person name="Loffler F."/>
        </authorList>
    </citation>
    <scope>NUCLEOTIDE SEQUENCE</scope>
</reference>
<sequence>MIETNGEDFGGQRFRRGEFRVVGEAERRGVGDLEPDFGPAGMMVELPCDIRRGQRVAQQYAESAEQRPQPAERSEASLPATDEQSRDRRQQQDKHPGRQQFILLKNAADNAERQQPVATKNHDLS</sequence>
<protein>
    <submittedName>
        <fullName evidence="2">Uncharacterized protein</fullName>
    </submittedName>
</protein>
<dbReference type="EMBL" id="VSSQ01007593">
    <property type="protein sequence ID" value="MPM36392.1"/>
    <property type="molecule type" value="Genomic_DNA"/>
</dbReference>
<dbReference type="AlphaFoldDB" id="A0A644Z6F0"/>
<feature type="compositionally biased region" description="Basic and acidic residues" evidence="1">
    <location>
        <begin position="83"/>
        <end position="96"/>
    </location>
</feature>
<feature type="region of interest" description="Disordered" evidence="1">
    <location>
        <begin position="57"/>
        <end position="125"/>
    </location>
</feature>
<evidence type="ECO:0000313" key="2">
    <source>
        <dbReference type="EMBL" id="MPM36392.1"/>
    </source>
</evidence>
<accession>A0A644Z6F0</accession>